<evidence type="ECO:0008006" key="5">
    <source>
        <dbReference type="Google" id="ProtNLM"/>
    </source>
</evidence>
<dbReference type="RefSeq" id="XP_024736436.1">
    <property type="nucleotide sequence ID" value="XM_024872558.1"/>
</dbReference>
<gene>
    <name evidence="3" type="ORF">K444DRAFT_405582</name>
</gene>
<dbReference type="GeneID" id="36580638"/>
<keyword evidence="4" id="KW-1185">Reference proteome</keyword>
<feature type="transmembrane region" description="Helical" evidence="2">
    <location>
        <begin position="90"/>
        <end position="118"/>
    </location>
</feature>
<evidence type="ECO:0000256" key="1">
    <source>
        <dbReference type="SAM" id="MobiDB-lite"/>
    </source>
</evidence>
<name>A0A2J6T934_9HELO</name>
<keyword evidence="2" id="KW-0812">Transmembrane</keyword>
<protein>
    <recommendedName>
        <fullName evidence="5">Mid2 domain-containing protein</fullName>
    </recommendedName>
</protein>
<evidence type="ECO:0000313" key="4">
    <source>
        <dbReference type="Proteomes" id="UP000235371"/>
    </source>
</evidence>
<accession>A0A2J6T934</accession>
<evidence type="ECO:0000256" key="2">
    <source>
        <dbReference type="SAM" id="Phobius"/>
    </source>
</evidence>
<feature type="region of interest" description="Disordered" evidence="1">
    <location>
        <begin position="128"/>
        <end position="153"/>
    </location>
</feature>
<proteinExistence type="predicted"/>
<dbReference type="AlphaFoldDB" id="A0A2J6T934"/>
<reference evidence="3 4" key="1">
    <citation type="submission" date="2016-04" db="EMBL/GenBank/DDBJ databases">
        <title>A degradative enzymes factory behind the ericoid mycorrhizal symbiosis.</title>
        <authorList>
            <consortium name="DOE Joint Genome Institute"/>
            <person name="Martino E."/>
            <person name="Morin E."/>
            <person name="Grelet G."/>
            <person name="Kuo A."/>
            <person name="Kohler A."/>
            <person name="Daghino S."/>
            <person name="Barry K."/>
            <person name="Choi C."/>
            <person name="Cichocki N."/>
            <person name="Clum A."/>
            <person name="Copeland A."/>
            <person name="Hainaut M."/>
            <person name="Haridas S."/>
            <person name="Labutti K."/>
            <person name="Lindquist E."/>
            <person name="Lipzen A."/>
            <person name="Khouja H.-R."/>
            <person name="Murat C."/>
            <person name="Ohm R."/>
            <person name="Olson A."/>
            <person name="Spatafora J."/>
            <person name="Veneault-Fourrey C."/>
            <person name="Henrissat B."/>
            <person name="Grigoriev I."/>
            <person name="Martin F."/>
            <person name="Perotto S."/>
        </authorList>
    </citation>
    <scope>NUCLEOTIDE SEQUENCE [LARGE SCALE GENOMIC DNA]</scope>
    <source>
        <strain evidence="3 4">E</strain>
    </source>
</reference>
<sequence length="153" mass="15663">MTTCIPHASLSSGTSTASNPNAITCSDPASPICNTYIFAAYSSLTMALCEAISVVGSNTFTFPDTFSLTSPSTSTSTPTPTLKPAQTSHISAGAIAGIAIAAAVVGGALVFAFFYFFLRAHRSRSAPPQDLARAAPQNAKPHGAELPTDHVGE</sequence>
<organism evidence="3 4">
    <name type="scientific">Hyaloscypha bicolor E</name>
    <dbReference type="NCBI Taxonomy" id="1095630"/>
    <lineage>
        <taxon>Eukaryota</taxon>
        <taxon>Fungi</taxon>
        <taxon>Dikarya</taxon>
        <taxon>Ascomycota</taxon>
        <taxon>Pezizomycotina</taxon>
        <taxon>Leotiomycetes</taxon>
        <taxon>Helotiales</taxon>
        <taxon>Hyaloscyphaceae</taxon>
        <taxon>Hyaloscypha</taxon>
        <taxon>Hyaloscypha bicolor</taxon>
    </lineage>
</organism>
<dbReference type="EMBL" id="KZ613813">
    <property type="protein sequence ID" value="PMD59532.1"/>
    <property type="molecule type" value="Genomic_DNA"/>
</dbReference>
<dbReference type="Proteomes" id="UP000235371">
    <property type="component" value="Unassembled WGS sequence"/>
</dbReference>
<dbReference type="InParanoid" id="A0A2J6T934"/>
<evidence type="ECO:0000313" key="3">
    <source>
        <dbReference type="EMBL" id="PMD59532.1"/>
    </source>
</evidence>
<keyword evidence="2" id="KW-0472">Membrane</keyword>
<keyword evidence="2" id="KW-1133">Transmembrane helix</keyword>